<dbReference type="InterPro" id="IPR051783">
    <property type="entry name" value="NAD(P)-dependent_oxidoreduct"/>
</dbReference>
<organism evidence="3 4">
    <name type="scientific">Lujinxingia vulgaris</name>
    <dbReference type="NCBI Taxonomy" id="2600176"/>
    <lineage>
        <taxon>Bacteria</taxon>
        <taxon>Deltaproteobacteria</taxon>
        <taxon>Bradymonadales</taxon>
        <taxon>Lujinxingiaceae</taxon>
        <taxon>Lujinxingia</taxon>
    </lineage>
</organism>
<dbReference type="PANTHER" id="PTHR48079">
    <property type="entry name" value="PROTEIN YEEZ"/>
    <property type="match status" value="1"/>
</dbReference>
<dbReference type="PANTHER" id="PTHR48079:SF6">
    <property type="entry name" value="NAD(P)-BINDING DOMAIN-CONTAINING PROTEIN-RELATED"/>
    <property type="match status" value="1"/>
</dbReference>
<dbReference type="Pfam" id="PF01370">
    <property type="entry name" value="Epimerase"/>
    <property type="match status" value="1"/>
</dbReference>
<evidence type="ECO:0000313" key="4">
    <source>
        <dbReference type="Proteomes" id="UP000321412"/>
    </source>
</evidence>
<dbReference type="InterPro" id="IPR036291">
    <property type="entry name" value="NAD(P)-bd_dom_sf"/>
</dbReference>
<reference evidence="3 4" key="1">
    <citation type="submission" date="2019-08" db="EMBL/GenBank/DDBJ databases">
        <title>Bradymonadales sp. TMQ4.</title>
        <authorList>
            <person name="Liang Q."/>
        </authorList>
    </citation>
    <scope>NUCLEOTIDE SEQUENCE [LARGE SCALE GENOMIC DNA]</scope>
    <source>
        <strain evidence="3 4">TMQ4</strain>
    </source>
</reference>
<dbReference type="InterPro" id="IPR001509">
    <property type="entry name" value="Epimerase_deHydtase"/>
</dbReference>
<gene>
    <name evidence="3" type="ORF">FRC98_00810</name>
</gene>
<dbReference type="Gene3D" id="3.40.50.720">
    <property type="entry name" value="NAD(P)-binding Rossmann-like Domain"/>
    <property type="match status" value="1"/>
</dbReference>
<dbReference type="AlphaFoldDB" id="A0A5C6XGH3"/>
<dbReference type="EMBL" id="VOSM01000001">
    <property type="protein sequence ID" value="TXD38974.1"/>
    <property type="molecule type" value="Genomic_DNA"/>
</dbReference>
<dbReference type="OrthoDB" id="9804595at2"/>
<dbReference type="Proteomes" id="UP000321412">
    <property type="component" value="Unassembled WGS sequence"/>
</dbReference>
<evidence type="ECO:0000313" key="3">
    <source>
        <dbReference type="EMBL" id="TXD38974.1"/>
    </source>
</evidence>
<sequence length="331" mass="35627">MKVERRLTMRVFLTGGTGFVGSHVAEVLQDAGHEVVALVRESSDVRHLSALGVEQVVGSMGAPEALLEVLKGCEVVIHVAGMTTGKSPQELFEVNGAGSGKLAQVAAEAGVGRFIYVSSTAAQGPGQGREPRPRGLRPEPVSHYGRSKLMGEGAVLAVREQMGVTILRPPPVYGPRDRDMFQVFQLAKFGVGPVLGDGSRWLSVIHVHDVARAALRCLEDEGTANIYTVDDGGRYTWRDLTRIVGEAVGRRPVHLPIPQVLFGAAAVLSEVGGKMVGATPIFNTDKYAEMSQQSWVCGHEAIAEKLGWAPSLNLEEGARQTAQWYREQGWI</sequence>
<feature type="region of interest" description="Disordered" evidence="1">
    <location>
        <begin position="122"/>
        <end position="143"/>
    </location>
</feature>
<proteinExistence type="predicted"/>
<protein>
    <submittedName>
        <fullName evidence="3">NAD(P)-dependent oxidoreductase</fullName>
    </submittedName>
</protein>
<keyword evidence="4" id="KW-1185">Reference proteome</keyword>
<accession>A0A5C6XGH3</accession>
<feature type="domain" description="NAD-dependent epimerase/dehydratase" evidence="2">
    <location>
        <begin position="11"/>
        <end position="225"/>
    </location>
</feature>
<name>A0A5C6XGH3_9DELT</name>
<evidence type="ECO:0000256" key="1">
    <source>
        <dbReference type="SAM" id="MobiDB-lite"/>
    </source>
</evidence>
<evidence type="ECO:0000259" key="2">
    <source>
        <dbReference type="Pfam" id="PF01370"/>
    </source>
</evidence>
<comment type="caution">
    <text evidence="3">The sequence shown here is derived from an EMBL/GenBank/DDBJ whole genome shotgun (WGS) entry which is preliminary data.</text>
</comment>
<dbReference type="GO" id="GO:0004029">
    <property type="term" value="F:aldehyde dehydrogenase (NAD+) activity"/>
    <property type="evidence" value="ECO:0007669"/>
    <property type="project" value="TreeGrafter"/>
</dbReference>
<dbReference type="GO" id="GO:0005737">
    <property type="term" value="C:cytoplasm"/>
    <property type="evidence" value="ECO:0007669"/>
    <property type="project" value="TreeGrafter"/>
</dbReference>
<dbReference type="SUPFAM" id="SSF51735">
    <property type="entry name" value="NAD(P)-binding Rossmann-fold domains"/>
    <property type="match status" value="1"/>
</dbReference>